<dbReference type="Proteomes" id="UP000255234">
    <property type="component" value="Unassembled WGS sequence"/>
</dbReference>
<organism evidence="1 2">
    <name type="scientific">Megamonas hypermegale</name>
    <dbReference type="NCBI Taxonomy" id="158847"/>
    <lineage>
        <taxon>Bacteria</taxon>
        <taxon>Bacillati</taxon>
        <taxon>Bacillota</taxon>
        <taxon>Negativicutes</taxon>
        <taxon>Selenomonadales</taxon>
        <taxon>Selenomonadaceae</taxon>
        <taxon>Megamonas</taxon>
    </lineage>
</organism>
<name>A0A378NXD3_9FIRM</name>
<accession>A0A378NXD3</accession>
<proteinExistence type="predicted"/>
<protein>
    <recommendedName>
        <fullName evidence="3">ATPase</fullName>
    </recommendedName>
</protein>
<dbReference type="RefSeq" id="WP_115151190.1">
    <property type="nucleotide sequence ID" value="NZ_UGPP01000001.1"/>
</dbReference>
<dbReference type="AlphaFoldDB" id="A0A378NXD3"/>
<evidence type="ECO:0008006" key="3">
    <source>
        <dbReference type="Google" id="ProtNLM"/>
    </source>
</evidence>
<reference evidence="1 2" key="1">
    <citation type="submission" date="2018-06" db="EMBL/GenBank/DDBJ databases">
        <authorList>
            <consortium name="Pathogen Informatics"/>
            <person name="Doyle S."/>
        </authorList>
    </citation>
    <scope>NUCLEOTIDE SEQUENCE [LARGE SCALE GENOMIC DNA]</scope>
    <source>
        <strain evidence="1 2">NCTC10571</strain>
    </source>
</reference>
<dbReference type="EMBL" id="UGPP01000001">
    <property type="protein sequence ID" value="STY70638.1"/>
    <property type="molecule type" value="Genomic_DNA"/>
</dbReference>
<gene>
    <name evidence="1" type="ORF">NCTC10571_00778</name>
</gene>
<sequence>MDLLDSLHELEDLVASSSRFLLTNKCLVNEEELIRLISNIRKEWPSALKEAEEINANRDKIIEDARIEAKNIIEQAKVYAQKKASENEITLAAEAKAKEILEKTYKHSEAMRNDSVQYAEQVFDHMSVYIQNILNTVQVAKNGLQHVGLPEKDEAEEKQKSTEQKD</sequence>
<evidence type="ECO:0000313" key="2">
    <source>
        <dbReference type="Proteomes" id="UP000255234"/>
    </source>
</evidence>
<dbReference type="Gene3D" id="1.20.5.2950">
    <property type="match status" value="1"/>
</dbReference>
<evidence type="ECO:0000313" key="1">
    <source>
        <dbReference type="EMBL" id="STY70638.1"/>
    </source>
</evidence>